<comment type="caution">
    <text evidence="1">The sequence shown here is derived from an EMBL/GenBank/DDBJ whole genome shotgun (WGS) entry which is preliminary data.</text>
</comment>
<dbReference type="EMBL" id="VTHL01000013">
    <property type="protein sequence ID" value="TYZ08416.1"/>
    <property type="molecule type" value="Genomic_DNA"/>
</dbReference>
<proteinExistence type="predicted"/>
<accession>A0A5D6UY41</accession>
<reference evidence="1 2" key="1">
    <citation type="submission" date="2019-08" db="EMBL/GenBank/DDBJ databases">
        <authorList>
            <person name="Seo M.-J."/>
        </authorList>
    </citation>
    <scope>NUCLEOTIDE SEQUENCE [LARGE SCALE GENOMIC DNA]</scope>
    <source>
        <strain evidence="1 2">KIGAM108</strain>
    </source>
</reference>
<dbReference type="InterPro" id="IPR025335">
    <property type="entry name" value="DUF4241"/>
</dbReference>
<sequence length="247" mass="26859">MTNLYFPLLIATLFATSCVSDSSGVVSPKQQAFACPAYPVSAQPVVFESSFFEGAVVQQDSLQLTISRTYLGSLPVVSGRIIATDPVSMGTEPFTTVFPKGRFPVELAVAHFNNDERVAFARILFSAKPVVKWQIALLAGQKPLPINGKDYYGYPVDAGVGLFADANQIRGFNHYLNADEKNFEKVFLTGYQLDSSAPLPGLFYAANGDTVATFSTGWGDGSYATYIGFDAKNQPCRLLTDFQVISW</sequence>
<protein>
    <submittedName>
        <fullName evidence="1">DUF4241 domain-containing protein</fullName>
    </submittedName>
</protein>
<dbReference type="Pfam" id="PF14025">
    <property type="entry name" value="DUF4241"/>
    <property type="match status" value="1"/>
</dbReference>
<evidence type="ECO:0000313" key="1">
    <source>
        <dbReference type="EMBL" id="TYZ08416.1"/>
    </source>
</evidence>
<name>A0A5D6UY41_9BACT</name>
<dbReference type="AlphaFoldDB" id="A0A5D6UY41"/>
<organism evidence="1 2">
    <name type="scientific">Hymenobacter lutimineralis</name>
    <dbReference type="NCBI Taxonomy" id="2606448"/>
    <lineage>
        <taxon>Bacteria</taxon>
        <taxon>Pseudomonadati</taxon>
        <taxon>Bacteroidota</taxon>
        <taxon>Cytophagia</taxon>
        <taxon>Cytophagales</taxon>
        <taxon>Hymenobacteraceae</taxon>
        <taxon>Hymenobacter</taxon>
    </lineage>
</organism>
<keyword evidence="2" id="KW-1185">Reference proteome</keyword>
<dbReference type="RefSeq" id="WP_149071505.1">
    <property type="nucleotide sequence ID" value="NZ_VTHL01000013.1"/>
</dbReference>
<evidence type="ECO:0000313" key="2">
    <source>
        <dbReference type="Proteomes" id="UP000322791"/>
    </source>
</evidence>
<gene>
    <name evidence="1" type="ORF">FY528_13285</name>
</gene>
<dbReference type="Proteomes" id="UP000322791">
    <property type="component" value="Unassembled WGS sequence"/>
</dbReference>